<dbReference type="PANTHER" id="PTHR42879:SF2">
    <property type="entry name" value="3-OXOACYL-[ACYL-CARRIER-PROTEIN] REDUCTASE FABG"/>
    <property type="match status" value="1"/>
</dbReference>
<name>A0ABP7EXQ0_9ACTN</name>
<evidence type="ECO:0000256" key="1">
    <source>
        <dbReference type="ARBA" id="ARBA00006484"/>
    </source>
</evidence>
<evidence type="ECO:0000313" key="3">
    <source>
        <dbReference type="Proteomes" id="UP001499884"/>
    </source>
</evidence>
<gene>
    <name evidence="2" type="primary">fabG_2</name>
    <name evidence="2" type="ORF">GCM10023082_24860</name>
</gene>
<dbReference type="InterPro" id="IPR020904">
    <property type="entry name" value="Sc_DH/Rdtase_CS"/>
</dbReference>
<protein>
    <submittedName>
        <fullName evidence="2">3-oxoacyl-[acyl-carrier-protein] reductase</fullName>
    </submittedName>
</protein>
<dbReference type="Gene3D" id="3.40.50.720">
    <property type="entry name" value="NAD(P)-binding Rossmann-like Domain"/>
    <property type="match status" value="1"/>
</dbReference>
<proteinExistence type="inferred from homology"/>
<dbReference type="PROSITE" id="PS00061">
    <property type="entry name" value="ADH_SHORT"/>
    <property type="match status" value="1"/>
</dbReference>
<dbReference type="EMBL" id="BAABEP010000013">
    <property type="protein sequence ID" value="GAA3725887.1"/>
    <property type="molecule type" value="Genomic_DNA"/>
</dbReference>
<dbReference type="InterPro" id="IPR036291">
    <property type="entry name" value="NAD(P)-bd_dom_sf"/>
</dbReference>
<organism evidence="2 3">
    <name type="scientific">Streptomyces tremellae</name>
    <dbReference type="NCBI Taxonomy" id="1124239"/>
    <lineage>
        <taxon>Bacteria</taxon>
        <taxon>Bacillati</taxon>
        <taxon>Actinomycetota</taxon>
        <taxon>Actinomycetes</taxon>
        <taxon>Kitasatosporales</taxon>
        <taxon>Streptomycetaceae</taxon>
        <taxon>Streptomyces</taxon>
    </lineage>
</organism>
<dbReference type="RefSeq" id="WP_345645334.1">
    <property type="nucleotide sequence ID" value="NZ_BAABEP010000013.1"/>
</dbReference>
<dbReference type="Pfam" id="PF13561">
    <property type="entry name" value="adh_short_C2"/>
    <property type="match status" value="1"/>
</dbReference>
<reference evidence="3" key="1">
    <citation type="journal article" date="2019" name="Int. J. Syst. Evol. Microbiol.">
        <title>The Global Catalogue of Microorganisms (GCM) 10K type strain sequencing project: providing services to taxonomists for standard genome sequencing and annotation.</title>
        <authorList>
            <consortium name="The Broad Institute Genomics Platform"/>
            <consortium name="The Broad Institute Genome Sequencing Center for Infectious Disease"/>
            <person name="Wu L."/>
            <person name="Ma J."/>
        </authorList>
    </citation>
    <scope>NUCLEOTIDE SEQUENCE [LARGE SCALE GENOMIC DNA]</scope>
    <source>
        <strain evidence="3">JCM 30846</strain>
    </source>
</reference>
<keyword evidence="3" id="KW-1185">Reference proteome</keyword>
<dbReference type="PANTHER" id="PTHR42879">
    <property type="entry name" value="3-OXOACYL-(ACYL-CARRIER-PROTEIN) REDUCTASE"/>
    <property type="match status" value="1"/>
</dbReference>
<dbReference type="SUPFAM" id="SSF51735">
    <property type="entry name" value="NAD(P)-binding Rossmann-fold domains"/>
    <property type="match status" value="1"/>
</dbReference>
<evidence type="ECO:0000313" key="2">
    <source>
        <dbReference type="EMBL" id="GAA3725887.1"/>
    </source>
</evidence>
<dbReference type="Proteomes" id="UP001499884">
    <property type="component" value="Unassembled WGS sequence"/>
</dbReference>
<accession>A0ABP7EXQ0</accession>
<comment type="similarity">
    <text evidence="1">Belongs to the short-chain dehydrogenases/reductases (SDR) family.</text>
</comment>
<dbReference type="InterPro" id="IPR050259">
    <property type="entry name" value="SDR"/>
</dbReference>
<dbReference type="PRINTS" id="PR00081">
    <property type="entry name" value="GDHRDH"/>
</dbReference>
<dbReference type="InterPro" id="IPR002347">
    <property type="entry name" value="SDR_fam"/>
</dbReference>
<sequence length="252" mass="26640">MDLGLTDRVVLLTGGTRGIGRASGLELAAHGARVAVTYRHDKDAAEDLVTELGGQEGAMAVRYALDEPGSPEDAVREVTARWGGVDVLVANAHRRRPRRPPTAHFEDVPHEEGAAALTDNLLATLRTVQCVLPGMRARGWGRVVLLSSHVAAHGQRGQEIYGAAKSALHGLARSLAWDAGPDGILVNALAPGLTLTRDVCDNLPEAVREAEQQRTPTGRLSTPRDIAHAVVFLASAANSHISGQVLHVDGGR</sequence>
<dbReference type="CDD" id="cd05233">
    <property type="entry name" value="SDR_c"/>
    <property type="match status" value="1"/>
</dbReference>
<comment type="caution">
    <text evidence="2">The sequence shown here is derived from an EMBL/GenBank/DDBJ whole genome shotgun (WGS) entry which is preliminary data.</text>
</comment>